<dbReference type="AlphaFoldDB" id="A0A061AS69"/>
<evidence type="ECO:0000313" key="2">
    <source>
        <dbReference type="EMBL" id="CDR38232.1"/>
    </source>
</evidence>
<feature type="region of interest" description="Disordered" evidence="1">
    <location>
        <begin position="1"/>
        <end position="49"/>
    </location>
</feature>
<name>A0A061AS69_RHOTO</name>
<feature type="compositionally biased region" description="Low complexity" evidence="1">
    <location>
        <begin position="13"/>
        <end position="33"/>
    </location>
</feature>
<dbReference type="OrthoDB" id="2538463at2759"/>
<organism evidence="2">
    <name type="scientific">Rhodotorula toruloides</name>
    <name type="common">Yeast</name>
    <name type="synonym">Rhodosporidium toruloides</name>
    <dbReference type="NCBI Taxonomy" id="5286"/>
    <lineage>
        <taxon>Eukaryota</taxon>
        <taxon>Fungi</taxon>
        <taxon>Dikarya</taxon>
        <taxon>Basidiomycota</taxon>
        <taxon>Pucciniomycotina</taxon>
        <taxon>Microbotryomycetes</taxon>
        <taxon>Sporidiobolales</taxon>
        <taxon>Sporidiobolaceae</taxon>
        <taxon>Rhodotorula</taxon>
    </lineage>
</organism>
<sequence>MSAASPPPPPDPNRFNPFASTCGSSPSSSSRRPPLLRRSKTVANPESPLRWRREPLADVTNLVLGRRENWTGRLQRLERVRNVRAQLVLLGQDAQRLSNIALRWLSQSQAHVPSRI</sequence>
<reference evidence="2" key="1">
    <citation type="journal article" date="2014" name="Genome Announc.">
        <title>Draft genome sequence of Rhodosporidium toruloides CECT1137, an oleaginous yeast of biotechnological interest.</title>
        <authorList>
            <person name="Morin N."/>
            <person name="Calcas X."/>
            <person name="Devillers H."/>
            <person name="Durrens P."/>
            <person name="Sherman D.J."/>
            <person name="Nicaud J.-M."/>
            <person name="Neuveglise C."/>
        </authorList>
    </citation>
    <scope>NUCLEOTIDE SEQUENCE</scope>
    <source>
        <strain evidence="2">CECT1137</strain>
    </source>
</reference>
<gene>
    <name evidence="2" type="ORF">RHTO0S_03e06370g</name>
</gene>
<feature type="compositionally biased region" description="Pro residues" evidence="1">
    <location>
        <begin position="1"/>
        <end position="12"/>
    </location>
</feature>
<evidence type="ECO:0000256" key="1">
    <source>
        <dbReference type="SAM" id="MobiDB-lite"/>
    </source>
</evidence>
<protein>
    <submittedName>
        <fullName evidence="2">RHTO0S03e06370g2_1</fullName>
    </submittedName>
</protein>
<accession>A0A061AS69</accession>
<proteinExistence type="predicted"/>
<dbReference type="EMBL" id="LK052938">
    <property type="protein sequence ID" value="CDR38232.1"/>
    <property type="molecule type" value="Genomic_DNA"/>
</dbReference>